<dbReference type="eggNOG" id="ENOG5030ITZ">
    <property type="taxonomic scope" value="Bacteria"/>
</dbReference>
<evidence type="ECO:0000313" key="5">
    <source>
        <dbReference type="Proteomes" id="UP000005845"/>
    </source>
</evidence>
<evidence type="ECO:0000256" key="1">
    <source>
        <dbReference type="SAM" id="MobiDB-lite"/>
    </source>
</evidence>
<proteinExistence type="predicted"/>
<dbReference type="AlphaFoldDB" id="H5TVY7"/>
<evidence type="ECO:0008006" key="6">
    <source>
        <dbReference type="Google" id="ProtNLM"/>
    </source>
</evidence>
<evidence type="ECO:0000259" key="3">
    <source>
        <dbReference type="Pfam" id="PF14470"/>
    </source>
</evidence>
<protein>
    <recommendedName>
        <fullName evidence="6">DUF2510 domain-containing protein</fullName>
    </recommendedName>
</protein>
<dbReference type="InterPro" id="IPR018929">
    <property type="entry name" value="DUF2510"/>
</dbReference>
<accession>H5TVY7</accession>
<name>H5TVY7_9ACTN</name>
<dbReference type="InterPro" id="IPR039519">
    <property type="entry name" value="YokE-like_PH"/>
</dbReference>
<organism evidence="4 5">
    <name type="scientific">Gordonia sputi NBRC 100414</name>
    <dbReference type="NCBI Taxonomy" id="1089453"/>
    <lineage>
        <taxon>Bacteria</taxon>
        <taxon>Bacillati</taxon>
        <taxon>Actinomycetota</taxon>
        <taxon>Actinomycetes</taxon>
        <taxon>Mycobacteriales</taxon>
        <taxon>Gordoniaceae</taxon>
        <taxon>Gordonia</taxon>
    </lineage>
</organism>
<reference evidence="4 5" key="1">
    <citation type="submission" date="2012-02" db="EMBL/GenBank/DDBJ databases">
        <title>Whole genome shotgun sequence of Gordonia sputi NBRC 100414.</title>
        <authorList>
            <person name="Yoshida I."/>
            <person name="Hosoyama A."/>
            <person name="Tsuchikane K."/>
            <person name="Katsumata H."/>
            <person name="Yamazaki S."/>
            <person name="Fujita N."/>
        </authorList>
    </citation>
    <scope>NUCLEOTIDE SEQUENCE [LARGE SCALE GENOMIC DNA]</scope>
    <source>
        <strain evidence="4 5">NBRC 100414</strain>
    </source>
</reference>
<dbReference type="Pfam" id="PF14470">
    <property type="entry name" value="bPH_3"/>
    <property type="match status" value="1"/>
</dbReference>
<comment type="caution">
    <text evidence="4">The sequence shown here is derived from an EMBL/GenBank/DDBJ whole genome shotgun (WGS) entry which is preliminary data.</text>
</comment>
<feature type="compositionally biased region" description="Polar residues" evidence="1">
    <location>
        <begin position="111"/>
        <end position="126"/>
    </location>
</feature>
<keyword evidence="5" id="KW-1185">Reference proteome</keyword>
<feature type="domain" description="DUF2510" evidence="2">
    <location>
        <begin position="346"/>
        <end position="375"/>
    </location>
</feature>
<evidence type="ECO:0000313" key="4">
    <source>
        <dbReference type="EMBL" id="GAB37645.1"/>
    </source>
</evidence>
<dbReference type="EMBL" id="BAFC01000018">
    <property type="protein sequence ID" value="GAB37645.1"/>
    <property type="molecule type" value="Genomic_DNA"/>
</dbReference>
<sequence length="376" mass="40843">MSVVTYEGSDCTAVLDTDAATLTLTHRGFGTAKHKKMSSPWVIPLGAIRDIEIKEPRALTIGWVRFVLADRVGWDKDRYQDVNAFGLSAGKNIQPFIDDVNSARRFVKPTAVSTPPVQSRTQQTQAKSEEDRVRREADRVRKEAERVEANQRKEAWKEEKATASDRALRPDVAAMKAAMDTKSGVDVEIAYLTTHLGIDEKVDVACTGLYELHTGLLTVTDSRVLFTFHSRTKLVVEAADFSSITSINWSPGMVLGKIAIVSQEKVLEVKSVVKGDGIAVVDRIREKLDAIVVAKAAAPRQTLAAPAAVAPAHAVASASAVASAPEPRVSEPASIEIIPPPPSVPPGWYPESADAVLVRYWNGAQWTDHTAPRPVP</sequence>
<dbReference type="Pfam" id="PF10708">
    <property type="entry name" value="DUF2510"/>
    <property type="match status" value="1"/>
</dbReference>
<gene>
    <name evidence="4" type="ORF">GOSPT_018_00250</name>
</gene>
<feature type="compositionally biased region" description="Basic and acidic residues" evidence="1">
    <location>
        <begin position="127"/>
        <end position="162"/>
    </location>
</feature>
<feature type="domain" description="YokE-like PH" evidence="3">
    <location>
        <begin position="196"/>
        <end position="276"/>
    </location>
</feature>
<feature type="region of interest" description="Disordered" evidence="1">
    <location>
        <begin position="109"/>
        <end position="162"/>
    </location>
</feature>
<dbReference type="RefSeq" id="WP_005202554.1">
    <property type="nucleotide sequence ID" value="NZ_BAFC01000018.1"/>
</dbReference>
<evidence type="ECO:0000259" key="2">
    <source>
        <dbReference type="Pfam" id="PF10708"/>
    </source>
</evidence>
<dbReference type="Proteomes" id="UP000005845">
    <property type="component" value="Unassembled WGS sequence"/>
</dbReference>